<feature type="compositionally biased region" description="Low complexity" evidence="2">
    <location>
        <begin position="98"/>
        <end position="107"/>
    </location>
</feature>
<reference evidence="3" key="1">
    <citation type="submission" date="2016-10" db="EMBL/GenBank/DDBJ databases">
        <authorList>
            <person name="de Groot N.N."/>
        </authorList>
    </citation>
    <scope>NUCLEOTIDE SEQUENCE</scope>
</reference>
<comment type="similarity">
    <text evidence="1">Belongs to the RNase T2 family.</text>
</comment>
<dbReference type="GO" id="GO:0003723">
    <property type="term" value="F:RNA binding"/>
    <property type="evidence" value="ECO:0007669"/>
    <property type="project" value="InterPro"/>
</dbReference>
<dbReference type="PROSITE" id="PS00531">
    <property type="entry name" value="RNASE_T2_2"/>
    <property type="match status" value="1"/>
</dbReference>
<dbReference type="EMBL" id="FPHN01000283">
    <property type="protein sequence ID" value="SFV69914.1"/>
    <property type="molecule type" value="Genomic_DNA"/>
</dbReference>
<dbReference type="SUPFAM" id="SSF55895">
    <property type="entry name" value="Ribonuclease Rh-like"/>
    <property type="match status" value="1"/>
</dbReference>
<dbReference type="InterPro" id="IPR036430">
    <property type="entry name" value="RNase_T2-like_sf"/>
</dbReference>
<dbReference type="InterPro" id="IPR018188">
    <property type="entry name" value="RNase_T2_His_AS_1"/>
</dbReference>
<evidence type="ECO:0000256" key="1">
    <source>
        <dbReference type="ARBA" id="ARBA00007469"/>
    </source>
</evidence>
<proteinExistence type="inferred from homology"/>
<dbReference type="PANTHER" id="PTHR11240">
    <property type="entry name" value="RIBONUCLEASE T2"/>
    <property type="match status" value="1"/>
</dbReference>
<dbReference type="GO" id="GO:0033897">
    <property type="term" value="F:ribonuclease T2 activity"/>
    <property type="evidence" value="ECO:0007669"/>
    <property type="project" value="InterPro"/>
</dbReference>
<dbReference type="GO" id="GO:0006401">
    <property type="term" value="P:RNA catabolic process"/>
    <property type="evidence" value="ECO:0007669"/>
    <property type="project" value="TreeGrafter"/>
</dbReference>
<gene>
    <name evidence="3" type="ORF">MNB_SV-14-61</name>
</gene>
<evidence type="ECO:0000313" key="3">
    <source>
        <dbReference type="EMBL" id="SFV69914.1"/>
    </source>
</evidence>
<dbReference type="EC" id="3.1.27.6" evidence="3"/>
<dbReference type="InterPro" id="IPR001568">
    <property type="entry name" value="RNase_T2-like"/>
</dbReference>
<dbReference type="Pfam" id="PF00445">
    <property type="entry name" value="Ribonuclease_T2"/>
    <property type="match status" value="1"/>
</dbReference>
<sequence>MKKLIISTLIFALPLSLMAKKTAVYEKAIQSCEAFNNMKHTNNSNDIKLSVGKEYRVLQKNRGQILILVDGERVAQRWVDESCFANGKADSKKEESKSSSSLSSLLKSVKDRGTPKQMHKSTSKQNLLAISWQNAFCQTHQYKRECKNMTSKDFGAFEFVLHGLWPQPRNNQYCNVDKKQVGMDKNKQWNRLNKLELSSQVRTDLSKMMPGYSSNLHKHEWIKHGTCYGTNASDYYADAINLLTQVNKSKVGQFFKQNIGKTVRIDDVRKVFDKEFGNGAGKHVTMNCRKGLVTELWLHLGNKGNTLSELFKNGERPRKTCYKGRIDAVGF</sequence>
<accession>A0A1W1CVR9</accession>
<organism evidence="3">
    <name type="scientific">hydrothermal vent metagenome</name>
    <dbReference type="NCBI Taxonomy" id="652676"/>
    <lineage>
        <taxon>unclassified sequences</taxon>
        <taxon>metagenomes</taxon>
        <taxon>ecological metagenomes</taxon>
    </lineage>
</organism>
<dbReference type="PANTHER" id="PTHR11240:SF22">
    <property type="entry name" value="RIBONUCLEASE T2"/>
    <property type="match status" value="1"/>
</dbReference>
<name>A0A1W1CVR9_9ZZZZ</name>
<dbReference type="AlphaFoldDB" id="A0A1W1CVR9"/>
<evidence type="ECO:0000256" key="2">
    <source>
        <dbReference type="SAM" id="MobiDB-lite"/>
    </source>
</evidence>
<feature type="region of interest" description="Disordered" evidence="2">
    <location>
        <begin position="90"/>
        <end position="124"/>
    </location>
</feature>
<dbReference type="PROSITE" id="PS00530">
    <property type="entry name" value="RNASE_T2_1"/>
    <property type="match status" value="1"/>
</dbReference>
<keyword evidence="3" id="KW-0378">Hydrolase</keyword>
<dbReference type="Gene3D" id="3.90.730.10">
    <property type="entry name" value="Ribonuclease T2-like"/>
    <property type="match status" value="1"/>
</dbReference>
<protein>
    <submittedName>
        <fullName evidence="3">Ribonuclease I</fullName>
        <ecNumber evidence="3">3.1.27.6</ecNumber>
    </submittedName>
</protein>
<dbReference type="GO" id="GO:0016787">
    <property type="term" value="F:hydrolase activity"/>
    <property type="evidence" value="ECO:0007669"/>
    <property type="project" value="UniProtKB-KW"/>
</dbReference>
<dbReference type="InterPro" id="IPR033130">
    <property type="entry name" value="RNase_T2_His_AS_2"/>
</dbReference>